<evidence type="ECO:0000313" key="1">
    <source>
        <dbReference type="EMBL" id="MFD1361572.1"/>
    </source>
</evidence>
<protein>
    <recommendedName>
        <fullName evidence="3">Lipoprotein</fullName>
    </recommendedName>
</protein>
<evidence type="ECO:0008006" key="3">
    <source>
        <dbReference type="Google" id="ProtNLM"/>
    </source>
</evidence>
<reference evidence="2" key="1">
    <citation type="journal article" date="2019" name="Int. J. Syst. Evol. Microbiol.">
        <title>The Global Catalogue of Microorganisms (GCM) 10K type strain sequencing project: providing services to taxonomists for standard genome sequencing and annotation.</title>
        <authorList>
            <consortium name="The Broad Institute Genomics Platform"/>
            <consortium name="The Broad Institute Genome Sequencing Center for Infectious Disease"/>
            <person name="Wu L."/>
            <person name="Ma J."/>
        </authorList>
    </citation>
    <scope>NUCLEOTIDE SEQUENCE [LARGE SCALE GENOMIC DNA]</scope>
    <source>
        <strain evidence="2">CCUG 54822</strain>
    </source>
</reference>
<keyword evidence="2" id="KW-1185">Reference proteome</keyword>
<dbReference type="Proteomes" id="UP001597178">
    <property type="component" value="Unassembled WGS sequence"/>
</dbReference>
<name>A0ABW3ZU14_9BACI</name>
<dbReference type="EMBL" id="JBHTNH010000016">
    <property type="protein sequence ID" value="MFD1361572.1"/>
    <property type="molecule type" value="Genomic_DNA"/>
</dbReference>
<sequence length="155" mass="17488">MKQILFSLVFLLVVLSACNNKEMETNYYLSLSGESDHWKLNSYEIVITPEGSKAGNGTLTMKNEDEHMADFFSFDTYAVVDGEKNRFHGRSISGQTDIAEQIIGTIEGEEEALTELSEVNEIYVVVNWNDDDADGDKEEVLVLYNKDKNGKTFLN</sequence>
<proteinExistence type="predicted"/>
<dbReference type="PROSITE" id="PS51257">
    <property type="entry name" value="PROKAR_LIPOPROTEIN"/>
    <property type="match status" value="1"/>
</dbReference>
<comment type="caution">
    <text evidence="1">The sequence shown here is derived from an EMBL/GenBank/DDBJ whole genome shotgun (WGS) entry which is preliminary data.</text>
</comment>
<accession>A0ABW3ZU14</accession>
<organism evidence="1 2">
    <name type="scientific">Lentibacillus salinarum</name>
    <dbReference type="NCBI Taxonomy" id="446820"/>
    <lineage>
        <taxon>Bacteria</taxon>
        <taxon>Bacillati</taxon>
        <taxon>Bacillota</taxon>
        <taxon>Bacilli</taxon>
        <taxon>Bacillales</taxon>
        <taxon>Bacillaceae</taxon>
        <taxon>Lentibacillus</taxon>
    </lineage>
</organism>
<gene>
    <name evidence="1" type="ORF">ACFQ4A_07870</name>
</gene>
<evidence type="ECO:0000313" key="2">
    <source>
        <dbReference type="Proteomes" id="UP001597178"/>
    </source>
</evidence>
<dbReference type="RefSeq" id="WP_382399268.1">
    <property type="nucleotide sequence ID" value="NZ_JBHTNH010000016.1"/>
</dbReference>